<feature type="compositionally biased region" description="Polar residues" evidence="1">
    <location>
        <begin position="623"/>
        <end position="640"/>
    </location>
</feature>
<feature type="compositionally biased region" description="Acidic residues" evidence="1">
    <location>
        <begin position="987"/>
        <end position="1000"/>
    </location>
</feature>
<feature type="compositionally biased region" description="Low complexity" evidence="1">
    <location>
        <begin position="807"/>
        <end position="830"/>
    </location>
</feature>
<feature type="compositionally biased region" description="Basic and acidic residues" evidence="1">
    <location>
        <begin position="303"/>
        <end position="312"/>
    </location>
</feature>
<gene>
    <name evidence="2" type="ORF">MNOR_LOCUS2465</name>
</gene>
<accession>A0AAV2PMU2</accession>
<name>A0AAV2PMU2_MEGNR</name>
<feature type="compositionally biased region" description="Basic and acidic residues" evidence="1">
    <location>
        <begin position="183"/>
        <end position="198"/>
    </location>
</feature>
<feature type="region of interest" description="Disordered" evidence="1">
    <location>
        <begin position="761"/>
        <end position="1086"/>
    </location>
</feature>
<feature type="compositionally biased region" description="Basic and acidic residues" evidence="1">
    <location>
        <begin position="934"/>
        <end position="946"/>
    </location>
</feature>
<feature type="compositionally biased region" description="Polar residues" evidence="1">
    <location>
        <begin position="31"/>
        <end position="40"/>
    </location>
</feature>
<evidence type="ECO:0000256" key="1">
    <source>
        <dbReference type="SAM" id="MobiDB-lite"/>
    </source>
</evidence>
<protein>
    <submittedName>
        <fullName evidence="2">Uncharacterized protein</fullName>
    </submittedName>
</protein>
<feature type="compositionally biased region" description="Polar residues" evidence="1">
    <location>
        <begin position="1015"/>
        <end position="1028"/>
    </location>
</feature>
<feature type="compositionally biased region" description="Polar residues" evidence="1">
    <location>
        <begin position="71"/>
        <end position="86"/>
    </location>
</feature>
<sequence length="1120" mass="122263">MPAYASAVMIRDEHQYQSHFQGRNKEYSSPEIYTSKQLNLTHKPLARSRDNSSSRLPRAQNNNRGPRCVSQDRQNNQGSRAVSQERQNNRDSRGVSQDRQNNKGSRSVLQERQNNRNSRAVSQERQSNRDPRGVSKERTHNNRAPRGVSQERARATTRGVSIEREIIAPTFCLVRDDFITGNRKETSRKNSDKTHKSPSEAPSVQPKSIGGAAQENVSEVSQPTEEVTKKPTPMAFTIDLGTDKEEGTDQGNKKLDINASISKWAPKHRRNLSLSKVEENKVLENFFDENGNSRRKRSSTISRLDKVEERGKPPVGRPRSGTLGSTSGSSVIQQPPTRRATGYHSEGYFSSDQDDEPRRTDLKSPRSPRTPEAKSPMAPQRATRSASHDSARGASLRMRSPSPDMGSRVSAANSDLNMSMSLTESASLLLGKMLATPEPKRKLSNISGKSEGSGRQCCLGEKKPTVAELIGSYKSSKKDSKASDKMSPTARKQSDSLSSCHTYDVNQEEDDVSEAGTYTIGNESPDVEKARSNIDNVFGVPGTKTDANVKAHNHTADEPWESSTANVSRASPNWIQQWAAQVAEQTKVTSGSATSPQGTKPPVTSPSPEGSAGRTRRKLPTVPTGQPASPQSSLTLTSPRASDFSDVESTSKHATVDTTSSAACANGGLAGSPFASQESGGDSDIDTLTSYPQTDNDTKLSQAIRNKLKLSNLESTSKPKQLVSMPSRAEANLQGRLKLALRRERSTMSDVGYDRFAAARQEEHCMQSDSSSETSDNIKESQKATEKNPPLKYNRAFSLRRARLEEPPATTPEKAKPTRASSAASGSGRSKAPLTSSKSVQGDYSKHVSSKNQAASPKGPVKDITRDDGGRFSLRGTRSESTTSASKSPPRKNLKKDLLRRAIPSRSNSTMSSKEAEFQNWKRRKNYDPMKAAAEGRKKQVDKKVEQQNGGSRQERTPSPQLLRSQSFHGTEGMVAGQKWPQKGNYYEDDEPNSLTEDEAAAVPQSSPLRRCPTSPHSLSSPTQSTSPARQAQINAANAARRRKSYTLSDDGEGNNTSGSRKASFDESESEGKSSPMGSTRGGGRTKVKMEALDNLVISTIHSLSVKVRTTSETLLQNLR</sequence>
<feature type="compositionally biased region" description="Polar residues" evidence="1">
    <location>
        <begin position="215"/>
        <end position="225"/>
    </location>
</feature>
<dbReference type="Proteomes" id="UP001497623">
    <property type="component" value="Unassembled WGS sequence"/>
</dbReference>
<feature type="region of interest" description="Disordered" evidence="1">
    <location>
        <begin position="438"/>
        <end position="699"/>
    </location>
</feature>
<reference evidence="2 3" key="1">
    <citation type="submission" date="2024-05" db="EMBL/GenBank/DDBJ databases">
        <authorList>
            <person name="Wallberg A."/>
        </authorList>
    </citation>
    <scope>NUCLEOTIDE SEQUENCE [LARGE SCALE GENOMIC DNA]</scope>
</reference>
<feature type="compositionally biased region" description="Polar residues" evidence="1">
    <location>
        <begin position="833"/>
        <end position="842"/>
    </location>
</feature>
<feature type="compositionally biased region" description="Basic and acidic residues" evidence="1">
    <location>
        <begin position="356"/>
        <end position="372"/>
    </location>
</feature>
<evidence type="ECO:0000313" key="3">
    <source>
        <dbReference type="Proteomes" id="UP001497623"/>
    </source>
</evidence>
<organism evidence="2 3">
    <name type="scientific">Meganyctiphanes norvegica</name>
    <name type="common">Northern krill</name>
    <name type="synonym">Thysanopoda norvegica</name>
    <dbReference type="NCBI Taxonomy" id="48144"/>
    <lineage>
        <taxon>Eukaryota</taxon>
        <taxon>Metazoa</taxon>
        <taxon>Ecdysozoa</taxon>
        <taxon>Arthropoda</taxon>
        <taxon>Crustacea</taxon>
        <taxon>Multicrustacea</taxon>
        <taxon>Malacostraca</taxon>
        <taxon>Eumalacostraca</taxon>
        <taxon>Eucarida</taxon>
        <taxon>Euphausiacea</taxon>
        <taxon>Euphausiidae</taxon>
        <taxon>Meganyctiphanes</taxon>
    </lineage>
</organism>
<feature type="compositionally biased region" description="Basic and acidic residues" evidence="1">
    <location>
        <begin position="860"/>
        <end position="870"/>
    </location>
</feature>
<feature type="non-terminal residue" evidence="2">
    <location>
        <position position="1120"/>
    </location>
</feature>
<proteinExistence type="predicted"/>
<evidence type="ECO:0000313" key="2">
    <source>
        <dbReference type="EMBL" id="CAL4062166.1"/>
    </source>
</evidence>
<feature type="compositionally biased region" description="Polar residues" evidence="1">
    <location>
        <begin position="561"/>
        <end position="598"/>
    </location>
</feature>
<feature type="compositionally biased region" description="Basic and acidic residues" evidence="1">
    <location>
        <begin position="126"/>
        <end position="140"/>
    </location>
</feature>
<feature type="compositionally biased region" description="Low complexity" evidence="1">
    <location>
        <begin position="1029"/>
        <end position="1039"/>
    </location>
</feature>
<feature type="compositionally biased region" description="Polar residues" evidence="1">
    <location>
        <begin position="94"/>
        <end position="125"/>
    </location>
</feature>
<feature type="compositionally biased region" description="Polar residues" evidence="1">
    <location>
        <begin position="53"/>
        <end position="64"/>
    </location>
</feature>
<feature type="region of interest" description="Disordered" evidence="1">
    <location>
        <begin position="14"/>
        <end position="157"/>
    </location>
</feature>
<keyword evidence="3" id="KW-1185">Reference proteome</keyword>
<feature type="compositionally biased region" description="Polar residues" evidence="1">
    <location>
        <begin position="947"/>
        <end position="969"/>
    </location>
</feature>
<feature type="compositionally biased region" description="Polar residues" evidence="1">
    <location>
        <begin position="495"/>
        <end position="505"/>
    </location>
</feature>
<comment type="caution">
    <text evidence="2">The sequence shown here is derived from an EMBL/GenBank/DDBJ whole genome shotgun (WGS) entry which is preliminary data.</text>
</comment>
<dbReference type="EMBL" id="CAXKWB010000755">
    <property type="protein sequence ID" value="CAL4062166.1"/>
    <property type="molecule type" value="Genomic_DNA"/>
</dbReference>
<feature type="region of interest" description="Disordered" evidence="1">
    <location>
        <begin position="183"/>
        <end position="235"/>
    </location>
</feature>
<feature type="compositionally biased region" description="Basic and acidic residues" evidence="1">
    <location>
        <begin position="776"/>
        <end position="786"/>
    </location>
</feature>
<dbReference type="AlphaFoldDB" id="A0AAV2PMU2"/>
<feature type="region of interest" description="Disordered" evidence="1">
    <location>
        <begin position="289"/>
        <end position="416"/>
    </location>
</feature>
<feature type="compositionally biased region" description="Low complexity" evidence="1">
    <location>
        <begin position="320"/>
        <end position="330"/>
    </location>
</feature>
<feature type="compositionally biased region" description="Polar residues" evidence="1">
    <location>
        <begin position="674"/>
        <end position="699"/>
    </location>
</feature>